<sequence>MFNVHLGTWVEFRKLEGRGCAGWMQENGKLSRAESTSIRVTDDENSSTSSHSRRNVKIDNKVLEEKVKCSLEKGVPLKTITITDPSIIRPSSSSDSSANLTVDEKVQGKDLHHENSLKMLCDYQGMSLGVKSEGQTLQTTRLSHRNPDTCMDTGKETLILEIPSKTRNFGPDVVENIVIIGNRESRVVEQHDSVLSFKLKKKRLRPRGTLIPRYKSSLVGSPVRNSVPRKQKYGKSTKLTYKTNLVVDNEVK</sequence>
<reference evidence="3 4" key="1">
    <citation type="submission" date="2025-05" db="UniProtKB">
        <authorList>
            <consortium name="RefSeq"/>
        </authorList>
    </citation>
    <scope>IDENTIFICATION</scope>
    <source>
        <tissue evidence="3 4">Thorax and Abdomen</tissue>
    </source>
</reference>
<dbReference type="RefSeq" id="XP_046594222.1">
    <property type="nucleotide sequence ID" value="XM_046738266.1"/>
</dbReference>
<gene>
    <name evidence="3 4" type="primary">LOC107225845</name>
</gene>
<keyword evidence="2" id="KW-1185">Reference proteome</keyword>
<name>A0ABM3G1S2_NEOLC</name>
<evidence type="ECO:0000313" key="4">
    <source>
        <dbReference type="RefSeq" id="XP_046594222.1"/>
    </source>
</evidence>
<evidence type="ECO:0000313" key="3">
    <source>
        <dbReference type="RefSeq" id="XP_046594221.1"/>
    </source>
</evidence>
<protein>
    <submittedName>
        <fullName evidence="3 4">Uncharacterized protein LOC107225845 isoform X1</fullName>
    </submittedName>
</protein>
<proteinExistence type="predicted"/>
<organism evidence="2 4">
    <name type="scientific">Neodiprion lecontei</name>
    <name type="common">Redheaded pine sawfly</name>
    <dbReference type="NCBI Taxonomy" id="441921"/>
    <lineage>
        <taxon>Eukaryota</taxon>
        <taxon>Metazoa</taxon>
        <taxon>Ecdysozoa</taxon>
        <taxon>Arthropoda</taxon>
        <taxon>Hexapoda</taxon>
        <taxon>Insecta</taxon>
        <taxon>Pterygota</taxon>
        <taxon>Neoptera</taxon>
        <taxon>Endopterygota</taxon>
        <taxon>Hymenoptera</taxon>
        <taxon>Tenthredinoidea</taxon>
        <taxon>Diprionidae</taxon>
        <taxon>Diprioninae</taxon>
        <taxon>Neodiprion</taxon>
    </lineage>
</organism>
<evidence type="ECO:0000313" key="2">
    <source>
        <dbReference type="Proteomes" id="UP000829291"/>
    </source>
</evidence>
<evidence type="ECO:0000256" key="1">
    <source>
        <dbReference type="SAM" id="MobiDB-lite"/>
    </source>
</evidence>
<dbReference type="RefSeq" id="XP_046594221.1">
    <property type="nucleotide sequence ID" value="XM_046738265.1"/>
</dbReference>
<feature type="region of interest" description="Disordered" evidence="1">
    <location>
        <begin position="31"/>
        <end position="55"/>
    </location>
</feature>
<accession>A0ABM3G1S2</accession>
<dbReference type="Proteomes" id="UP000829291">
    <property type="component" value="Chromosome 4"/>
</dbReference>
<dbReference type="GeneID" id="107225845"/>